<keyword evidence="3" id="KW-0812">Transmembrane</keyword>
<feature type="transmembrane region" description="Helical" evidence="3">
    <location>
        <begin position="65"/>
        <end position="83"/>
    </location>
</feature>
<evidence type="ECO:0000256" key="3">
    <source>
        <dbReference type="SAM" id="Phobius"/>
    </source>
</evidence>
<dbReference type="PANTHER" id="PTHR41386:SF1">
    <property type="entry name" value="MEMBRANE PROTEIN"/>
    <property type="match status" value="1"/>
</dbReference>
<organism evidence="4 5">
    <name type="scientific">Rhodoferax mekongensis</name>
    <dbReference type="NCBI Taxonomy" id="3068341"/>
    <lineage>
        <taxon>Bacteria</taxon>
        <taxon>Pseudomonadati</taxon>
        <taxon>Pseudomonadota</taxon>
        <taxon>Betaproteobacteria</taxon>
        <taxon>Burkholderiales</taxon>
        <taxon>Comamonadaceae</taxon>
        <taxon>Rhodoferax</taxon>
    </lineage>
</organism>
<dbReference type="PANTHER" id="PTHR41386">
    <property type="entry name" value="INTEGRAL MEMBRANE PROTEIN-RELATED"/>
    <property type="match status" value="1"/>
</dbReference>
<evidence type="ECO:0000313" key="4">
    <source>
        <dbReference type="EMBL" id="WNO04437.1"/>
    </source>
</evidence>
<accession>A0ABZ0AYA6</accession>
<evidence type="ECO:0000313" key="5">
    <source>
        <dbReference type="Proteomes" id="UP001302257"/>
    </source>
</evidence>
<dbReference type="Pfam" id="PF06210">
    <property type="entry name" value="DUF1003"/>
    <property type="match status" value="1"/>
</dbReference>
<dbReference type="EMBL" id="CP132507">
    <property type="protein sequence ID" value="WNO04437.1"/>
    <property type="molecule type" value="Genomic_DNA"/>
</dbReference>
<feature type="transmembrane region" description="Helical" evidence="3">
    <location>
        <begin position="95"/>
        <end position="117"/>
    </location>
</feature>
<gene>
    <name evidence="4" type="ORF">RAN89_16270</name>
</gene>
<evidence type="ECO:0000256" key="1">
    <source>
        <dbReference type="SAM" id="Coils"/>
    </source>
</evidence>
<keyword evidence="1" id="KW-0175">Coiled coil</keyword>
<protein>
    <submittedName>
        <fullName evidence="4">DUF1003 domain-containing protein</fullName>
    </submittedName>
</protein>
<keyword evidence="3" id="KW-0472">Membrane</keyword>
<reference evidence="4 5" key="1">
    <citation type="submission" date="2023-08" db="EMBL/GenBank/DDBJ databases">
        <title>Rhodoferax potami sp. nov. and Rhodoferax mekongensis sp. nov., isolated from the Mekong River in Thailand.</title>
        <authorList>
            <person name="Kitikhun S."/>
            <person name="Charoenyingcharoen P."/>
            <person name="Siriarchawattana P."/>
            <person name="Likhitrattanapisal S."/>
            <person name="Nilsakha T."/>
            <person name="Chanpet A."/>
            <person name="Rattanawaree P."/>
            <person name="Ingsriswang S."/>
        </authorList>
    </citation>
    <scope>NUCLEOTIDE SEQUENCE [LARGE SCALE GENOMIC DNA]</scope>
    <source>
        <strain evidence="4 5">TBRC 17307</strain>
    </source>
</reference>
<dbReference type="RefSeq" id="WP_313867278.1">
    <property type="nucleotide sequence ID" value="NZ_CP132507.1"/>
</dbReference>
<dbReference type="InterPro" id="IPR010406">
    <property type="entry name" value="DUF1003"/>
</dbReference>
<feature type="coiled-coil region" evidence="1">
    <location>
        <begin position="137"/>
        <end position="179"/>
    </location>
</feature>
<sequence length="194" mass="21822">MPTTNTTPTGSTPVVDQHQLGLLREHRRKHRHKHPPKVTAAPEHFDLPPPTRGQRMADVVARTVGSWRFILIQSGLIVVWITGNVLTGSHAWDPYPFILLNLLLSFQAAYTAPAIMMSQNRQSELDRKHAESDYEVNVKAELEIELLHEKIDLLKDKELLLLTQAVKELSSQLAELRSQNAIPPHAAAHPHITT</sequence>
<dbReference type="Proteomes" id="UP001302257">
    <property type="component" value="Chromosome"/>
</dbReference>
<proteinExistence type="predicted"/>
<evidence type="ECO:0000256" key="2">
    <source>
        <dbReference type="SAM" id="MobiDB-lite"/>
    </source>
</evidence>
<keyword evidence="3" id="KW-1133">Transmembrane helix</keyword>
<keyword evidence="5" id="KW-1185">Reference proteome</keyword>
<feature type="region of interest" description="Disordered" evidence="2">
    <location>
        <begin position="27"/>
        <end position="51"/>
    </location>
</feature>
<feature type="compositionally biased region" description="Basic residues" evidence="2">
    <location>
        <begin position="27"/>
        <end position="36"/>
    </location>
</feature>
<name>A0ABZ0AYA6_9BURK</name>